<dbReference type="PANTHER" id="PTHR22916:SF3">
    <property type="entry name" value="UDP-GLCNAC:BETAGAL BETA-1,3-N-ACETYLGLUCOSAMINYLTRANSFERASE-LIKE PROTEIN 1"/>
    <property type="match status" value="1"/>
</dbReference>
<accession>A0A3N0D0X6</accession>
<keyword evidence="4" id="KW-1185">Reference proteome</keyword>
<dbReference type="EMBL" id="RJTM01000184">
    <property type="protein sequence ID" value="RNL69221.1"/>
    <property type="molecule type" value="Genomic_DNA"/>
</dbReference>
<dbReference type="Pfam" id="PF00535">
    <property type="entry name" value="Glycos_transf_2"/>
    <property type="match status" value="1"/>
</dbReference>
<dbReference type="PANTHER" id="PTHR22916">
    <property type="entry name" value="GLYCOSYLTRANSFERASE"/>
    <property type="match status" value="1"/>
</dbReference>
<dbReference type="Proteomes" id="UP000267469">
    <property type="component" value="Unassembled WGS sequence"/>
</dbReference>
<evidence type="ECO:0000313" key="4">
    <source>
        <dbReference type="Proteomes" id="UP000267469"/>
    </source>
</evidence>
<protein>
    <submittedName>
        <fullName evidence="3">Glycosyltransferase</fullName>
    </submittedName>
</protein>
<feature type="transmembrane region" description="Helical" evidence="1">
    <location>
        <begin position="6"/>
        <end position="23"/>
    </location>
</feature>
<dbReference type="InterPro" id="IPR001173">
    <property type="entry name" value="Glyco_trans_2-like"/>
</dbReference>
<evidence type="ECO:0000259" key="2">
    <source>
        <dbReference type="Pfam" id="PF00535"/>
    </source>
</evidence>
<keyword evidence="1" id="KW-0472">Membrane</keyword>
<dbReference type="GO" id="GO:0016758">
    <property type="term" value="F:hexosyltransferase activity"/>
    <property type="evidence" value="ECO:0007669"/>
    <property type="project" value="UniProtKB-ARBA"/>
</dbReference>
<comment type="caution">
    <text evidence="3">The sequence shown here is derived from an EMBL/GenBank/DDBJ whole genome shotgun (WGS) entry which is preliminary data.</text>
</comment>
<dbReference type="InterPro" id="IPR029044">
    <property type="entry name" value="Nucleotide-diphossugar_trans"/>
</dbReference>
<name>A0A3N0D0X6_SINP1</name>
<feature type="transmembrane region" description="Helical" evidence="1">
    <location>
        <begin position="336"/>
        <end position="356"/>
    </location>
</feature>
<reference evidence="3 4" key="1">
    <citation type="submission" date="2018-10" db="EMBL/GenBank/DDBJ databases">
        <title>Sinomicrobium pectinilyticum sp. nov., a pectinase-producing bacterium isolated from alkaline and saline soil, and emended description of the genus Sinomicrobium.</title>
        <authorList>
            <person name="Cheng B."/>
            <person name="Li C."/>
            <person name="Lai Q."/>
            <person name="Du M."/>
            <person name="Shao Z."/>
            <person name="Xu P."/>
            <person name="Yang C."/>
        </authorList>
    </citation>
    <scope>NUCLEOTIDE SEQUENCE [LARGE SCALE GENOMIC DNA]</scope>
    <source>
        <strain evidence="3 4">5DNS001</strain>
    </source>
</reference>
<evidence type="ECO:0000313" key="3">
    <source>
        <dbReference type="EMBL" id="RNL69221.1"/>
    </source>
</evidence>
<dbReference type="AlphaFoldDB" id="A0A3N0D0X6"/>
<dbReference type="OrthoDB" id="9800276at2"/>
<gene>
    <name evidence="3" type="ORF">ED312_22560</name>
</gene>
<keyword evidence="1" id="KW-1133">Transmembrane helix</keyword>
<keyword evidence="3" id="KW-0808">Transferase</keyword>
<dbReference type="SUPFAM" id="SSF53448">
    <property type="entry name" value="Nucleotide-diphospho-sugar transferases"/>
    <property type="match status" value="1"/>
</dbReference>
<keyword evidence="1" id="KW-0812">Transmembrane</keyword>
<dbReference type="RefSeq" id="WP_123218281.1">
    <property type="nucleotide sequence ID" value="NZ_RJTM01000184.1"/>
</dbReference>
<evidence type="ECO:0000256" key="1">
    <source>
        <dbReference type="SAM" id="Phobius"/>
    </source>
</evidence>
<dbReference type="Gene3D" id="3.90.550.10">
    <property type="entry name" value="Spore Coat Polysaccharide Biosynthesis Protein SpsA, Chain A"/>
    <property type="match status" value="1"/>
</dbReference>
<proteinExistence type="predicted"/>
<organism evidence="3 4">
    <name type="scientific">Sinomicrobium pectinilyticum</name>
    <dbReference type="NCBI Taxonomy" id="1084421"/>
    <lineage>
        <taxon>Bacteria</taxon>
        <taxon>Pseudomonadati</taxon>
        <taxon>Bacteroidota</taxon>
        <taxon>Flavobacteriia</taxon>
        <taxon>Flavobacteriales</taxon>
        <taxon>Flavobacteriaceae</taxon>
        <taxon>Sinomicrobium</taxon>
    </lineage>
</organism>
<feature type="domain" description="Glycosyltransferase 2-like" evidence="2">
    <location>
        <begin position="42"/>
        <end position="209"/>
    </location>
</feature>
<sequence>MVITLLSLFAGSTGILVIYYILFGKLAFSGNSLQQGNPIPVSVIIRTKNNADILRQTLPSVLVQDHPYFQVVLVNDASSDHTLDVIEEFARRYQNIKIVNVVNNEAFWGKKKYALTLGIKAAQNNLLVFIEDNYVPLSNIWLREISQHCYGEKTVILGYSAVKRKKNIFSNALIRFDNWFHAIKYLSLATAGSPYTGSGKNLAYHKTAFYQVNGFIGHMDMKNGEDELFINEVATAKNTIVCTTKAARTESVTTPSFSEWITQKREGFYVFRNFKLKDRALLNTYYMAQVLFWLLPVPLALLGINPVTLLVLFFLKWVVQYIIMAKLARKFSEKGFIWLLPLYEATLISVQFYIFITSFRKSTRWK</sequence>